<dbReference type="PROSITE" id="PS51930">
    <property type="entry name" value="BMC_2"/>
    <property type="match status" value="1"/>
</dbReference>
<dbReference type="InterPro" id="IPR044872">
    <property type="entry name" value="CcmK/CsoS1_BMC"/>
</dbReference>
<dbReference type="Proteomes" id="UP000318704">
    <property type="component" value="Chromosome"/>
</dbReference>
<sequence>MSSEAIGLIETKGLVAQIEASDAMLKAANVTLVDQIQIGGAFVTTVIQGDIGSVRAAVDAGAASASQVGELVGAHVIARPAESLLSHFI</sequence>
<dbReference type="Pfam" id="PF00936">
    <property type="entry name" value="BMC"/>
    <property type="match status" value="1"/>
</dbReference>
<proteinExistence type="inferred from homology"/>
<organism evidence="5 6">
    <name type="scientific">Gimesia aquarii</name>
    <dbReference type="NCBI Taxonomy" id="2527964"/>
    <lineage>
        <taxon>Bacteria</taxon>
        <taxon>Pseudomonadati</taxon>
        <taxon>Planctomycetota</taxon>
        <taxon>Planctomycetia</taxon>
        <taxon>Planctomycetales</taxon>
        <taxon>Planctomycetaceae</taxon>
        <taxon>Gimesia</taxon>
    </lineage>
</organism>
<dbReference type="GO" id="GO:0031469">
    <property type="term" value="C:bacterial microcompartment"/>
    <property type="evidence" value="ECO:0007669"/>
    <property type="project" value="UniProtKB-SubCell"/>
</dbReference>
<comment type="subcellular location">
    <subcellularLocation>
        <location evidence="1">Bacterial microcompartment</location>
    </subcellularLocation>
</comment>
<gene>
    <name evidence="5" type="ORF">V144x_11540</name>
</gene>
<dbReference type="RefSeq" id="WP_144990708.1">
    <property type="nucleotide sequence ID" value="NZ_CP037920.1"/>
</dbReference>
<dbReference type="SUPFAM" id="SSF143414">
    <property type="entry name" value="CcmK-like"/>
    <property type="match status" value="1"/>
</dbReference>
<name>A0A517VRS3_9PLAN</name>
<evidence type="ECO:0000256" key="2">
    <source>
        <dbReference type="ARBA" id="ARBA00024446"/>
    </source>
</evidence>
<dbReference type="KEGG" id="gaw:V144x_11540"/>
<evidence type="ECO:0000256" key="3">
    <source>
        <dbReference type="PROSITE-ProRule" id="PRU01278"/>
    </source>
</evidence>
<accession>A0A517VRS3</accession>
<evidence type="ECO:0000259" key="4">
    <source>
        <dbReference type="PROSITE" id="PS51930"/>
    </source>
</evidence>
<reference evidence="5 6" key="1">
    <citation type="submission" date="2019-03" db="EMBL/GenBank/DDBJ databases">
        <title>Deep-cultivation of Planctomycetes and their phenomic and genomic characterization uncovers novel biology.</title>
        <authorList>
            <person name="Wiegand S."/>
            <person name="Jogler M."/>
            <person name="Boedeker C."/>
            <person name="Pinto D."/>
            <person name="Vollmers J."/>
            <person name="Rivas-Marin E."/>
            <person name="Kohn T."/>
            <person name="Peeters S.H."/>
            <person name="Heuer A."/>
            <person name="Rast P."/>
            <person name="Oberbeckmann S."/>
            <person name="Bunk B."/>
            <person name="Jeske O."/>
            <person name="Meyerdierks A."/>
            <person name="Storesund J.E."/>
            <person name="Kallscheuer N."/>
            <person name="Luecker S."/>
            <person name="Lage O.M."/>
            <person name="Pohl T."/>
            <person name="Merkel B.J."/>
            <person name="Hornburger P."/>
            <person name="Mueller R.-W."/>
            <person name="Bruemmer F."/>
            <person name="Labrenz M."/>
            <person name="Spormann A.M."/>
            <person name="Op den Camp H."/>
            <person name="Overmann J."/>
            <person name="Amann R."/>
            <person name="Jetten M.S.M."/>
            <person name="Mascher T."/>
            <person name="Medema M.H."/>
            <person name="Devos D.P."/>
            <person name="Kaster A.-K."/>
            <person name="Ovreas L."/>
            <person name="Rohde M."/>
            <person name="Galperin M.Y."/>
            <person name="Jogler C."/>
        </authorList>
    </citation>
    <scope>NUCLEOTIDE SEQUENCE [LARGE SCALE GENOMIC DNA]</scope>
    <source>
        <strain evidence="5 6">V144</strain>
    </source>
</reference>
<evidence type="ECO:0000313" key="5">
    <source>
        <dbReference type="EMBL" id="QDT95707.1"/>
    </source>
</evidence>
<dbReference type="InterPro" id="IPR000249">
    <property type="entry name" value="BMC_dom"/>
</dbReference>
<dbReference type="Gene3D" id="3.30.70.1710">
    <property type="match status" value="1"/>
</dbReference>
<dbReference type="InterPro" id="IPR037233">
    <property type="entry name" value="CcmK-like_sf"/>
</dbReference>
<dbReference type="CDD" id="cd07045">
    <property type="entry name" value="BMC_CcmK_like"/>
    <property type="match status" value="1"/>
</dbReference>
<dbReference type="PANTHER" id="PTHR33941:SF11">
    <property type="entry name" value="BACTERIAL MICROCOMPARTMENT SHELL PROTEIN PDUJ"/>
    <property type="match status" value="1"/>
</dbReference>
<evidence type="ECO:0000313" key="6">
    <source>
        <dbReference type="Proteomes" id="UP000318704"/>
    </source>
</evidence>
<dbReference type="AlphaFoldDB" id="A0A517VRS3"/>
<protein>
    <recommendedName>
        <fullName evidence="4">BMC domain-containing protein</fullName>
    </recommendedName>
</protein>
<dbReference type="InterPro" id="IPR050575">
    <property type="entry name" value="BMC_shell"/>
</dbReference>
<keyword evidence="2" id="KW-1283">Bacterial microcompartment</keyword>
<comment type="similarity">
    <text evidence="3">Belongs to the bacterial microcompartments protein family.</text>
</comment>
<dbReference type="PANTHER" id="PTHR33941">
    <property type="entry name" value="PROPANEDIOL UTILIZATION PROTEIN PDUA"/>
    <property type="match status" value="1"/>
</dbReference>
<feature type="domain" description="BMC" evidence="4">
    <location>
        <begin position="5"/>
        <end position="89"/>
    </location>
</feature>
<dbReference type="SMART" id="SM00877">
    <property type="entry name" value="BMC"/>
    <property type="match status" value="1"/>
</dbReference>
<evidence type="ECO:0000256" key="1">
    <source>
        <dbReference type="ARBA" id="ARBA00024322"/>
    </source>
</evidence>
<dbReference type="EMBL" id="CP037920">
    <property type="protein sequence ID" value="QDT95707.1"/>
    <property type="molecule type" value="Genomic_DNA"/>
</dbReference>